<keyword evidence="1" id="KW-0812">Transmembrane</keyword>
<dbReference type="EMBL" id="RBAH01000016">
    <property type="protein sequence ID" value="RKN79151.1"/>
    <property type="molecule type" value="Genomic_DNA"/>
</dbReference>
<feature type="transmembrane region" description="Helical" evidence="1">
    <location>
        <begin position="332"/>
        <end position="352"/>
    </location>
</feature>
<protein>
    <submittedName>
        <fullName evidence="2">Uncharacterized protein</fullName>
    </submittedName>
</protein>
<keyword evidence="3" id="KW-1185">Reference proteome</keyword>
<keyword evidence="1" id="KW-0472">Membrane</keyword>
<feature type="transmembrane region" description="Helical" evidence="1">
    <location>
        <begin position="117"/>
        <end position="141"/>
    </location>
</feature>
<feature type="transmembrane region" description="Helical" evidence="1">
    <location>
        <begin position="372"/>
        <end position="391"/>
    </location>
</feature>
<organism evidence="2 3">
    <name type="scientific">Paenibacillus ginsengarvi</name>
    <dbReference type="NCBI Taxonomy" id="400777"/>
    <lineage>
        <taxon>Bacteria</taxon>
        <taxon>Bacillati</taxon>
        <taxon>Bacillota</taxon>
        <taxon>Bacilli</taxon>
        <taxon>Bacillales</taxon>
        <taxon>Paenibacillaceae</taxon>
        <taxon>Paenibacillus</taxon>
    </lineage>
</organism>
<feature type="transmembrane region" description="Helical" evidence="1">
    <location>
        <begin position="452"/>
        <end position="477"/>
    </location>
</feature>
<feature type="transmembrane region" description="Helical" evidence="1">
    <location>
        <begin position="32"/>
        <end position="57"/>
    </location>
</feature>
<name>A0A3B0C3L5_9BACL</name>
<gene>
    <name evidence="2" type="ORF">D7M11_20940</name>
</gene>
<feature type="transmembrane region" description="Helical" evidence="1">
    <location>
        <begin position="521"/>
        <end position="543"/>
    </location>
</feature>
<feature type="transmembrane region" description="Helical" evidence="1">
    <location>
        <begin position="424"/>
        <end position="446"/>
    </location>
</feature>
<feature type="transmembrane region" description="Helical" evidence="1">
    <location>
        <begin position="497"/>
        <end position="515"/>
    </location>
</feature>
<feature type="transmembrane region" description="Helical" evidence="1">
    <location>
        <begin position="69"/>
        <end position="96"/>
    </location>
</feature>
<proteinExistence type="predicted"/>
<dbReference type="Proteomes" id="UP000282311">
    <property type="component" value="Unassembled WGS sequence"/>
</dbReference>
<dbReference type="AlphaFoldDB" id="A0A3B0C3L5"/>
<dbReference type="OrthoDB" id="138672at2"/>
<feature type="transmembrane region" description="Helical" evidence="1">
    <location>
        <begin position="188"/>
        <end position="207"/>
    </location>
</feature>
<dbReference type="Pfam" id="PF16949">
    <property type="entry name" value="ABC_tran_2"/>
    <property type="match status" value="1"/>
</dbReference>
<feature type="transmembrane region" description="Helical" evidence="1">
    <location>
        <begin position="258"/>
        <end position="279"/>
    </location>
</feature>
<evidence type="ECO:0000313" key="3">
    <source>
        <dbReference type="Proteomes" id="UP000282311"/>
    </source>
</evidence>
<comment type="caution">
    <text evidence="2">The sequence shown here is derived from an EMBL/GenBank/DDBJ whole genome shotgun (WGS) entry which is preliminary data.</text>
</comment>
<sequence length="557" mass="60415">MRKTWALTRILLKNGTGPFAKSGKSGRKFKQIVLPLLVVVALLPFMFLIGNFISALYKAFEPIGQEGAVLALGLALASMIVFMFGIFYTISVFYYTQDVEHLLPLPLKPVQIVTAKFVTVLVYEYLTQFIILAPLFVVFGMHSGSGFLYYVYAVIIFITLPIAPLVLSSIIAMAVTSFSGIARNKDRFRMIGGAVAILLSFGLNMFIQRTMNRAMKPEQLQEMLLGGNNSLVDVATRSLPNVRLAAQALLKGAEFAGFAWLVLFVALSVLFYLAFALLASRFYFKGVMGISETAARRAKLSGSQLDKITSQQSAVAALVRKELRILVRTPSYFLNCVLMAFLWPVIMLIPMMTQPDLKQTLGSVRTLFESSGSSPFIPAIAVAIVMFVSGANATASTSISREGAGFFVSKYVPVPSRSMITAKVAAGMLINMAGVVLILLVALVVLHIPPAFALAMVPISFAAVLFTCMTGVTIDLLTPKLVWENEQKAVKQNMNSLFNMLVSVAGAALLFGLVVSLGLGLWSATALLFVVLAAADVLLFLLLKSKGSVWFDKIEAS</sequence>
<dbReference type="InterPro" id="IPR031599">
    <property type="entry name" value="ABC_tran_2"/>
</dbReference>
<accession>A0A3B0C3L5</accession>
<keyword evidence="1" id="KW-1133">Transmembrane helix</keyword>
<evidence type="ECO:0000256" key="1">
    <source>
        <dbReference type="SAM" id="Phobius"/>
    </source>
</evidence>
<dbReference type="RefSeq" id="WP_120749206.1">
    <property type="nucleotide sequence ID" value="NZ_RBAH01000016.1"/>
</dbReference>
<feature type="transmembrane region" description="Helical" evidence="1">
    <location>
        <begin position="147"/>
        <end position="176"/>
    </location>
</feature>
<evidence type="ECO:0000313" key="2">
    <source>
        <dbReference type="EMBL" id="RKN79151.1"/>
    </source>
</evidence>
<reference evidence="2 3" key="1">
    <citation type="journal article" date="2007" name="Int. J. Syst. Evol. Microbiol.">
        <title>Paenibacillus ginsengarvi sp. nov., isolated from soil from ginseng cultivation.</title>
        <authorList>
            <person name="Yoon M.H."/>
            <person name="Ten L.N."/>
            <person name="Im W.T."/>
        </authorList>
    </citation>
    <scope>NUCLEOTIDE SEQUENCE [LARGE SCALE GENOMIC DNA]</scope>
    <source>
        <strain evidence="2 3">KCTC 13059</strain>
    </source>
</reference>